<reference evidence="5" key="4">
    <citation type="submission" date="2024-02" db="EMBL/GenBank/DDBJ databases">
        <title>Comparative genomics of Cryptococcus and Kwoniella reveals pathogenesis evolution and contrasting modes of karyotype evolution via chromosome fusion or intercentromeric recombination.</title>
        <authorList>
            <person name="Coelho M.A."/>
            <person name="David-Palma M."/>
            <person name="Shea T."/>
            <person name="Bowers K."/>
            <person name="McGinley-Smith S."/>
            <person name="Mohammad A.W."/>
            <person name="Gnirke A."/>
            <person name="Yurkov A.M."/>
            <person name="Nowrousian M."/>
            <person name="Sun S."/>
            <person name="Cuomo C.A."/>
            <person name="Heitman J."/>
        </authorList>
    </citation>
    <scope>NUCLEOTIDE SEQUENCE</scope>
    <source>
        <strain evidence="5">CBS 10118</strain>
    </source>
</reference>
<feature type="region of interest" description="Disordered" evidence="2">
    <location>
        <begin position="1119"/>
        <end position="1147"/>
    </location>
</feature>
<dbReference type="VEuPathDB" id="FungiDB:I302_03110"/>
<dbReference type="STRING" id="1296100.A0A1B9GB65"/>
<feature type="compositionally biased region" description="Polar residues" evidence="2">
    <location>
        <begin position="567"/>
        <end position="576"/>
    </location>
</feature>
<sequence length="1391" mass="149247">MSVRALLRSHADFIPIQLPFQARPQFVTEDGYEYDPLQDTPEEEAEEDGVAADDEQEGGEEAEEVDQEIGGDEDGDVEMDNKAVEEQEEGEDEEEAQEPLLSIPDSLVLPYSLTQARLHHLTSLFPHIFSHPPIPSHSKPRIRPPPKGTFIYPTPSTPIHPLPNPEYHGPTITAESSSPAPGESSKSQDTTDPNATPQPTSKSSRPPRPKKVQEVEWPAHEIECISRCTLSVGHISFPGTEIWIGRFVEPRVTQPKKERAKPGERKEKRRLLAEEGGGSAKRSKPRKSATEGYTPRRPKPSASTPAATPTPSIAARPPPPPGPPAYRPPPIAPSVRPPPPAVRPTAPVPTRPTTASPQLIQLVNQAATRHAWLSALIYKAAGSTANQVELERLGKAVARLSRGEPIEDLAPPPLPGQAVAGPGPSTTAQSRPPPSISSAKPSMTSAIAPTTAPLTAPTPAPASASISSISPPAPAPATTQSTGTAVTTSQPAAQPTPAQIQPSSTKDTSESKAEDADSDNEVPMTGRPQVGGGPLPVDVEDTASAAPAEPARPAPSAQPVAKPPESSAETSEQPISNAPDIGTVPPAPTPDITKPSDPVPIAPPNVGSATQGAPATSFASPRPQLAASSPSERLPTPTPPPPPKPTYPLPPPFLLIAFKEQPTEKFLLPLGQRSFISRVGGEWVTGPRPPSPEPILQPEPQPHMQAEDAKPEVNVSTSVANDTAPISAPSALTNDTTPQDTPAIIAKPLRSRTRQSLGRHAKEPPAAIPTVPSKEPTPLPEPEVIEEPKVEVKPKPISGLPPLPGQVPAPGTVLISTFIPSGSTRWAKVDWEKLKEGLPFDNPIFWDKVEKPESQSTVEVKKESNESPSTSTIVRGLRHPRTNSDSTKKGKIEAGKPELLNLGAKDFMPSQGDLQPVTIRLTDISDEVWKKMRDLMEVTERHEIELMFRKEPGFFDGVDLENEQPTQARQSPSTIPDNHPPVPPTPSRGLSSKILASLRPTYLARKISLFNALLQRVPGRSFLTRRLPPPPPDEIVEATSDKWAARPYPISTKPLYLPGGEDNQDEEGEMQGREIELSPPPNNKKKKGEEEKITFELPVSYDLLDEQVERGVRRELLNPKGRRGRRKSLGLGRAGGGNEEGLGEKKVREKRGVQNGVCEGCGRVGIKVWRRGPGGRGTLCNACGDLFVAKQLPPLKKPGAMKAFLGENGDEEDQDQDQEGEGTKGQQSEENQDSGITSNQKQDDNQEPESQLKVDGENSDLGASQVINEQDTPNNGNVVNPDHSKDRNPNAIDAQTDNVSTQRFSPKNDANDNPALSENPVPAEEQGTSASSFKEQGAGVTAVPQPQSHGEEISTLQGEEKSGMSHSARENGVDDKIDENENHKMDVDVDA</sequence>
<dbReference type="SUPFAM" id="SSF57716">
    <property type="entry name" value="Glucocorticoid receptor-like (DNA-binding domain)"/>
    <property type="match status" value="1"/>
</dbReference>
<feature type="compositionally biased region" description="Basic residues" evidence="2">
    <location>
        <begin position="749"/>
        <end position="759"/>
    </location>
</feature>
<dbReference type="EMBL" id="KI894019">
    <property type="protein sequence ID" value="OCF28258.1"/>
    <property type="molecule type" value="Genomic_DNA"/>
</dbReference>
<proteinExistence type="predicted"/>
<feature type="compositionally biased region" description="Polar residues" evidence="2">
    <location>
        <begin position="730"/>
        <end position="740"/>
    </location>
</feature>
<dbReference type="PROSITE" id="PS50114">
    <property type="entry name" value="GATA_ZN_FINGER_2"/>
    <property type="match status" value="1"/>
</dbReference>
<feature type="compositionally biased region" description="Pro residues" evidence="2">
    <location>
        <begin position="155"/>
        <end position="164"/>
    </location>
</feature>
<feature type="region of interest" description="Disordered" evidence="2">
    <location>
        <begin position="404"/>
        <end position="651"/>
    </location>
</feature>
<organism evidence="4">
    <name type="scientific">Kwoniella bestiolae CBS 10118</name>
    <dbReference type="NCBI Taxonomy" id="1296100"/>
    <lineage>
        <taxon>Eukaryota</taxon>
        <taxon>Fungi</taxon>
        <taxon>Dikarya</taxon>
        <taxon>Basidiomycota</taxon>
        <taxon>Agaricomycotina</taxon>
        <taxon>Tremellomycetes</taxon>
        <taxon>Tremellales</taxon>
        <taxon>Cryptococcaceae</taxon>
        <taxon>Kwoniella</taxon>
    </lineage>
</organism>
<feature type="compositionally biased region" description="Basic and acidic residues" evidence="2">
    <location>
        <begin position="255"/>
        <end position="273"/>
    </location>
</feature>
<feature type="compositionally biased region" description="Polar residues" evidence="2">
    <location>
        <begin position="424"/>
        <end position="443"/>
    </location>
</feature>
<dbReference type="GO" id="GO:0043565">
    <property type="term" value="F:sequence-specific DNA binding"/>
    <property type="evidence" value="ECO:0007669"/>
    <property type="project" value="InterPro"/>
</dbReference>
<evidence type="ECO:0000313" key="4">
    <source>
        <dbReference type="EMBL" id="OCF28258.1"/>
    </source>
</evidence>
<feature type="region of interest" description="Disordered" evidence="2">
    <location>
        <begin position="1190"/>
        <end position="1391"/>
    </location>
</feature>
<evidence type="ECO:0000313" key="5">
    <source>
        <dbReference type="EMBL" id="WVW82399.1"/>
    </source>
</evidence>
<keyword evidence="1" id="KW-0862">Zinc</keyword>
<feature type="compositionally biased region" description="Low complexity" evidence="2">
    <location>
        <begin position="543"/>
        <end position="559"/>
    </location>
</feature>
<dbReference type="CDD" id="cd00202">
    <property type="entry name" value="ZnF_GATA"/>
    <property type="match status" value="1"/>
</dbReference>
<feature type="compositionally biased region" description="Acidic residues" evidence="2">
    <location>
        <begin position="86"/>
        <end position="97"/>
    </location>
</feature>
<feature type="compositionally biased region" description="Low complexity" evidence="2">
    <location>
        <begin position="300"/>
        <end position="315"/>
    </location>
</feature>
<evidence type="ECO:0000313" key="6">
    <source>
        <dbReference type="Proteomes" id="UP000092730"/>
    </source>
</evidence>
<keyword evidence="1" id="KW-0479">Metal-binding</keyword>
<feature type="compositionally biased region" description="Low complexity" evidence="2">
    <location>
        <begin position="444"/>
        <end position="505"/>
    </location>
</feature>
<accession>A0A1B9GB65</accession>
<reference evidence="4" key="1">
    <citation type="submission" date="2013-07" db="EMBL/GenBank/DDBJ databases">
        <title>The Genome Sequence of Cryptococcus bestiolae CBS10118.</title>
        <authorList>
            <consortium name="The Broad Institute Genome Sequencing Platform"/>
            <person name="Cuomo C."/>
            <person name="Litvintseva A."/>
            <person name="Chen Y."/>
            <person name="Heitman J."/>
            <person name="Sun S."/>
            <person name="Springer D."/>
            <person name="Dromer F."/>
            <person name="Young S.K."/>
            <person name="Zeng Q."/>
            <person name="Gargeya S."/>
            <person name="Fitzgerald M."/>
            <person name="Abouelleil A."/>
            <person name="Alvarado L."/>
            <person name="Berlin A.M."/>
            <person name="Chapman S.B."/>
            <person name="Dewar J."/>
            <person name="Goldberg J."/>
            <person name="Griggs A."/>
            <person name="Gujja S."/>
            <person name="Hansen M."/>
            <person name="Howarth C."/>
            <person name="Imamovic A."/>
            <person name="Larimer J."/>
            <person name="McCowan C."/>
            <person name="Murphy C."/>
            <person name="Pearson M."/>
            <person name="Priest M."/>
            <person name="Roberts A."/>
            <person name="Saif S."/>
            <person name="Shea T."/>
            <person name="Sykes S."/>
            <person name="Wortman J."/>
            <person name="Nusbaum C."/>
            <person name="Birren B."/>
        </authorList>
    </citation>
    <scope>NUCLEOTIDE SEQUENCE [LARGE SCALE GENOMIC DNA]</scope>
    <source>
        <strain evidence="4">CBS 10118</strain>
    </source>
</reference>
<feature type="compositionally biased region" description="Polar residues" evidence="2">
    <location>
        <begin position="188"/>
        <end position="200"/>
    </location>
</feature>
<feature type="compositionally biased region" description="Acidic residues" evidence="2">
    <location>
        <begin position="40"/>
        <end position="78"/>
    </location>
</feature>
<dbReference type="GeneID" id="30207509"/>
<evidence type="ECO:0000259" key="3">
    <source>
        <dbReference type="PROSITE" id="PS50114"/>
    </source>
</evidence>
<feature type="compositionally biased region" description="Pro residues" evidence="2">
    <location>
        <begin position="687"/>
        <end position="701"/>
    </location>
</feature>
<dbReference type="GO" id="GO:0006355">
    <property type="term" value="P:regulation of DNA-templated transcription"/>
    <property type="evidence" value="ECO:0007669"/>
    <property type="project" value="InterPro"/>
</dbReference>
<dbReference type="EMBL" id="CP144542">
    <property type="protein sequence ID" value="WVW82399.1"/>
    <property type="molecule type" value="Genomic_DNA"/>
</dbReference>
<protein>
    <recommendedName>
        <fullName evidence="3">GATA-type domain-containing protein</fullName>
    </recommendedName>
</protein>
<feature type="compositionally biased region" description="Polar residues" evidence="2">
    <location>
        <begin position="607"/>
        <end position="619"/>
    </location>
</feature>
<feature type="compositionally biased region" description="Basic and acidic residues" evidence="2">
    <location>
        <begin position="852"/>
        <end position="865"/>
    </location>
</feature>
<feature type="region of interest" description="Disordered" evidence="2">
    <location>
        <begin position="1054"/>
        <end position="1090"/>
    </location>
</feature>
<dbReference type="SMART" id="SM00401">
    <property type="entry name" value="ZnF_GATA"/>
    <property type="match status" value="1"/>
</dbReference>
<feature type="compositionally biased region" description="Basic and acidic residues" evidence="2">
    <location>
        <begin position="1358"/>
        <end position="1391"/>
    </location>
</feature>
<feature type="region of interest" description="Disordered" evidence="2">
    <location>
        <begin position="253"/>
        <end position="356"/>
    </location>
</feature>
<feature type="region of interest" description="Disordered" evidence="2">
    <location>
        <begin position="852"/>
        <end position="894"/>
    </location>
</feature>
<feature type="region of interest" description="Disordered" evidence="2">
    <location>
        <begin position="963"/>
        <end position="991"/>
    </location>
</feature>
<gene>
    <name evidence="4" type="ORF">I302_03110</name>
    <name evidence="5" type="ORF">I302_104406</name>
</gene>
<dbReference type="Gene3D" id="3.30.50.10">
    <property type="entry name" value="Erythroid Transcription Factor GATA-1, subunit A"/>
    <property type="match status" value="1"/>
</dbReference>
<feature type="domain" description="GATA-type" evidence="3">
    <location>
        <begin position="1158"/>
        <end position="1184"/>
    </location>
</feature>
<keyword evidence="1" id="KW-0863">Zinc-finger</keyword>
<dbReference type="InterPro" id="IPR013088">
    <property type="entry name" value="Znf_NHR/GATA"/>
</dbReference>
<keyword evidence="6" id="KW-1185">Reference proteome</keyword>
<feature type="compositionally biased region" description="Polar residues" evidence="2">
    <location>
        <begin position="1293"/>
        <end position="1305"/>
    </location>
</feature>
<feature type="region of interest" description="Disordered" evidence="2">
    <location>
        <begin position="27"/>
        <end position="102"/>
    </location>
</feature>
<evidence type="ECO:0000256" key="1">
    <source>
        <dbReference type="PROSITE-ProRule" id="PRU00094"/>
    </source>
</evidence>
<feature type="region of interest" description="Disordered" evidence="2">
    <location>
        <begin position="135"/>
        <end position="215"/>
    </location>
</feature>
<reference evidence="5" key="2">
    <citation type="submission" date="2013-07" db="EMBL/GenBank/DDBJ databases">
        <authorList>
            <consortium name="The Broad Institute Genome Sequencing Platform"/>
            <person name="Cuomo C."/>
            <person name="Litvintseva A."/>
            <person name="Chen Y."/>
            <person name="Heitman J."/>
            <person name="Sun S."/>
            <person name="Springer D."/>
            <person name="Dromer F."/>
            <person name="Young S.K."/>
            <person name="Zeng Q."/>
            <person name="Gargeya S."/>
            <person name="Fitzgerald M."/>
            <person name="Abouelleil A."/>
            <person name="Alvarado L."/>
            <person name="Berlin A.M."/>
            <person name="Chapman S.B."/>
            <person name="Dewar J."/>
            <person name="Goldberg J."/>
            <person name="Griggs A."/>
            <person name="Gujja S."/>
            <person name="Hansen M."/>
            <person name="Howarth C."/>
            <person name="Imamovic A."/>
            <person name="Larimer J."/>
            <person name="McCowan C."/>
            <person name="Murphy C."/>
            <person name="Pearson M."/>
            <person name="Priest M."/>
            <person name="Roberts A."/>
            <person name="Saif S."/>
            <person name="Shea T."/>
            <person name="Sykes S."/>
            <person name="Wortman J."/>
            <person name="Nusbaum C."/>
            <person name="Birren B."/>
        </authorList>
    </citation>
    <scope>NUCLEOTIDE SEQUENCE</scope>
    <source>
        <strain evidence="5">CBS 10118</strain>
    </source>
</reference>
<feature type="compositionally biased region" description="Pro residues" evidence="2">
    <location>
        <begin position="316"/>
        <end position="350"/>
    </location>
</feature>
<feature type="region of interest" description="Disordered" evidence="2">
    <location>
        <begin position="681"/>
        <end position="781"/>
    </location>
</feature>
<reference evidence="4" key="3">
    <citation type="submission" date="2014-01" db="EMBL/GenBank/DDBJ databases">
        <title>Evolution of pathogenesis and genome organization in the Tremellales.</title>
        <authorList>
            <person name="Cuomo C."/>
            <person name="Litvintseva A."/>
            <person name="Heitman J."/>
            <person name="Chen Y."/>
            <person name="Sun S."/>
            <person name="Springer D."/>
            <person name="Dromer F."/>
            <person name="Young S."/>
            <person name="Zeng Q."/>
            <person name="Chapman S."/>
            <person name="Gujja S."/>
            <person name="Saif S."/>
            <person name="Birren B."/>
        </authorList>
    </citation>
    <scope>NUCLEOTIDE SEQUENCE</scope>
    <source>
        <strain evidence="4">CBS 10118</strain>
    </source>
</reference>
<dbReference type="KEGG" id="kbi:30207509"/>
<feature type="compositionally biased region" description="Acidic residues" evidence="2">
    <location>
        <begin position="1208"/>
        <end position="1220"/>
    </location>
</feature>
<dbReference type="InterPro" id="IPR000679">
    <property type="entry name" value="Znf_GATA"/>
</dbReference>
<name>A0A1B9GB65_9TREE</name>
<dbReference type="OrthoDB" id="2162994at2759"/>
<feature type="compositionally biased region" description="Low complexity" evidence="2">
    <location>
        <begin position="174"/>
        <end position="187"/>
    </location>
</feature>
<feature type="compositionally biased region" description="Pro residues" evidence="2">
    <location>
        <begin position="636"/>
        <end position="651"/>
    </location>
</feature>
<dbReference type="RefSeq" id="XP_019049328.1">
    <property type="nucleotide sequence ID" value="XM_019189766.1"/>
</dbReference>
<dbReference type="GO" id="GO:0008270">
    <property type="term" value="F:zinc ion binding"/>
    <property type="evidence" value="ECO:0007669"/>
    <property type="project" value="UniProtKB-KW"/>
</dbReference>
<evidence type="ECO:0000256" key="2">
    <source>
        <dbReference type="SAM" id="MobiDB-lite"/>
    </source>
</evidence>
<dbReference type="Proteomes" id="UP000092730">
    <property type="component" value="Chromosome 2"/>
</dbReference>
<feature type="compositionally biased region" description="Polar residues" evidence="2">
    <location>
        <begin position="1261"/>
        <end position="1278"/>
    </location>
</feature>
<feature type="compositionally biased region" description="Polar residues" evidence="2">
    <location>
        <begin position="963"/>
        <end position="976"/>
    </location>
</feature>